<geneLocation type="mitochondrion" evidence="2"/>
<name>N0DLI3_9CEST</name>
<feature type="transmembrane region" description="Helical" evidence="1">
    <location>
        <begin position="12"/>
        <end position="37"/>
    </location>
</feature>
<feature type="transmembrane region" description="Helical" evidence="1">
    <location>
        <begin position="114"/>
        <end position="136"/>
    </location>
</feature>
<feature type="transmembrane region" description="Helical" evidence="1">
    <location>
        <begin position="168"/>
        <end position="187"/>
    </location>
</feature>
<feature type="transmembrane region" description="Helical" evidence="1">
    <location>
        <begin position="85"/>
        <end position="108"/>
    </location>
</feature>
<feature type="transmembrane region" description="Helical" evidence="1">
    <location>
        <begin position="194"/>
        <end position="213"/>
    </location>
</feature>
<keyword evidence="2" id="KW-0496">Mitochondrion</keyword>
<reference evidence="2" key="1">
    <citation type="journal article" date="2013" name="Int. J. Parasitol.">
        <title>Molecular phylogeny of the genus Taenia (Cestoda: Taeniidae): Proposals for the resurrection of Hydatigera Lamarck, 1816 and the creation of a new genus Versteria.</title>
        <authorList>
            <person name="Nakao M."/>
            <person name="Lavikainen A."/>
            <person name="Iwaki T."/>
            <person name="Haukisalmi V."/>
            <person name="Konyaev S."/>
            <person name="Oku Y."/>
            <person name="Okamoto M."/>
            <person name="Ito A."/>
        </authorList>
    </citation>
    <scope>NUCLEOTIDE SEQUENCE</scope>
    <source>
        <strain evidence="2">TmuFi9</strain>
    </source>
</reference>
<keyword evidence="1" id="KW-0472">Membrane</keyword>
<accession>N0DLI3</accession>
<keyword evidence="1" id="KW-1133">Transmembrane helix</keyword>
<feature type="transmembrane region" description="Helical" evidence="1">
    <location>
        <begin position="225"/>
        <end position="243"/>
    </location>
</feature>
<gene>
    <name evidence="2" type="primary">nad2</name>
</gene>
<dbReference type="EMBL" id="AB732957">
    <property type="protein sequence ID" value="BAN15695.1"/>
    <property type="molecule type" value="Genomic_DNA"/>
</dbReference>
<proteinExistence type="predicted"/>
<protein>
    <submittedName>
        <fullName evidence="2">NADH dehydrogenase subunit 2</fullName>
    </submittedName>
</protein>
<feature type="transmembrane region" description="Helical" evidence="1">
    <location>
        <begin position="143"/>
        <end position="162"/>
    </location>
</feature>
<feature type="transmembrane region" description="Helical" evidence="1">
    <location>
        <begin position="250"/>
        <end position="268"/>
    </location>
</feature>
<sequence>MVYNFKVDVFMFSLVFSVLFCMLCCVVDSLLGFWVFLELGSLSIVPSILLMGDFSFSNMYSSMMSYIVMSGLSSVLFVSGLLINGLYYFIFLGFSIKFGLFPFMFWVYRVFSVGNWFFIFFLSVIMKFPVLFFCYLYQVNYTFIDIDCFFTIVVCSCLVWFFSLGWEYVWCHISLSSVATLVVACFYSSVEVCFFIYWYYFFWGVLCIVYFFFVSDYMDVKGYYFWGFVLLLLVTPVSIPLFYKLAVCVGIVYSSLYVLLSWIIYSFSEQFFLYKLASDYFYSGVFNDWVN</sequence>
<keyword evidence="1" id="KW-0812">Transmembrane</keyword>
<evidence type="ECO:0000256" key="1">
    <source>
        <dbReference type="SAM" id="Phobius"/>
    </source>
</evidence>
<dbReference type="AlphaFoldDB" id="N0DLI3"/>
<feature type="transmembrane region" description="Helical" evidence="1">
    <location>
        <begin position="57"/>
        <end position="78"/>
    </location>
</feature>
<organism evidence="2">
    <name type="scientific">Versteria mustelae</name>
    <dbReference type="NCBI Taxonomy" id="1434714"/>
    <lineage>
        <taxon>Eukaryota</taxon>
        <taxon>Metazoa</taxon>
        <taxon>Spiralia</taxon>
        <taxon>Lophotrochozoa</taxon>
        <taxon>Platyhelminthes</taxon>
        <taxon>Cestoda</taxon>
        <taxon>Eucestoda</taxon>
        <taxon>Cyclophyllidea</taxon>
        <taxon>Taeniidae</taxon>
        <taxon>Versteria</taxon>
    </lineage>
</organism>
<evidence type="ECO:0000313" key="2">
    <source>
        <dbReference type="EMBL" id="BAN15695.1"/>
    </source>
</evidence>